<evidence type="ECO:0000313" key="2">
    <source>
        <dbReference type="Proteomes" id="UP000826656"/>
    </source>
</evidence>
<name>A0ABQ7TUC6_SOLTU</name>
<gene>
    <name evidence="1" type="ORF">KY290_036394</name>
</gene>
<reference evidence="1 2" key="1">
    <citation type="journal article" date="2021" name="bioRxiv">
        <title>Chromosome-scale and haplotype-resolved genome assembly of a tetraploid potato cultivar.</title>
        <authorList>
            <person name="Sun H."/>
            <person name="Jiao W.-B."/>
            <person name="Krause K."/>
            <person name="Campoy J.A."/>
            <person name="Goel M."/>
            <person name="Folz-Donahue K."/>
            <person name="Kukat C."/>
            <person name="Huettel B."/>
            <person name="Schneeberger K."/>
        </authorList>
    </citation>
    <scope>NUCLEOTIDE SEQUENCE [LARGE SCALE GENOMIC DNA]</scope>
    <source>
        <strain evidence="1">SolTubOtavaFocal</strain>
        <tissue evidence="1">Leaves</tissue>
    </source>
</reference>
<dbReference type="Proteomes" id="UP000826656">
    <property type="component" value="Unassembled WGS sequence"/>
</dbReference>
<accession>A0ABQ7TUC6</accession>
<keyword evidence="2" id="KW-1185">Reference proteome</keyword>
<organism evidence="1 2">
    <name type="scientific">Solanum tuberosum</name>
    <name type="common">Potato</name>
    <dbReference type="NCBI Taxonomy" id="4113"/>
    <lineage>
        <taxon>Eukaryota</taxon>
        <taxon>Viridiplantae</taxon>
        <taxon>Streptophyta</taxon>
        <taxon>Embryophyta</taxon>
        <taxon>Tracheophyta</taxon>
        <taxon>Spermatophyta</taxon>
        <taxon>Magnoliopsida</taxon>
        <taxon>eudicotyledons</taxon>
        <taxon>Gunneridae</taxon>
        <taxon>Pentapetalae</taxon>
        <taxon>asterids</taxon>
        <taxon>lamiids</taxon>
        <taxon>Solanales</taxon>
        <taxon>Solanaceae</taxon>
        <taxon>Solanoideae</taxon>
        <taxon>Solaneae</taxon>
        <taxon>Solanum</taxon>
    </lineage>
</organism>
<evidence type="ECO:0000313" key="1">
    <source>
        <dbReference type="EMBL" id="KAH0737689.1"/>
    </source>
</evidence>
<protein>
    <submittedName>
        <fullName evidence="1">Uncharacterized protein</fullName>
    </submittedName>
</protein>
<proteinExistence type="predicted"/>
<dbReference type="EMBL" id="JAIVGD010000028">
    <property type="protein sequence ID" value="KAH0737689.1"/>
    <property type="molecule type" value="Genomic_DNA"/>
</dbReference>
<comment type="caution">
    <text evidence="1">The sequence shown here is derived from an EMBL/GenBank/DDBJ whole genome shotgun (WGS) entry which is preliminary data.</text>
</comment>
<sequence>MVGGQLFLISDFPAVPLGSSIDLRSSNISGTIDKVVQPNLPNEKSFRDLVGSTAPQSESIQYKEVFMIEGDFPKSITMDIENEVNREVRIEEIHIRYDYVPFYCDACKMQGIIPRSENIIIQGRRETPTQRKDVIPISEQIHGENVTIQVVNKPLVCLQSSELPGSSEVNLEKDEEENKALCAASDPVEERDDEIIEDNSKALIAIPHQEVDALPITMVSHAKQISSQQLDSKNSHLIEYEHEGDVELVESLSQAIVECPGVVQLDENQLVHMESPNRVLHNIVSHNLVVGHSGNNDPDATLIAKG</sequence>